<evidence type="ECO:0000313" key="2">
    <source>
        <dbReference type="EMBL" id="GEU68737.1"/>
    </source>
</evidence>
<sequence length="490" mass="55549">MARQCTQPKRPRNAAWYKRKAMLAEAQEAGQILDEEKLTFLEDPGVPDGQAVQIIIPNNASFQTKDLDMYDSDCDNISNAHAVLMANIPTMVLTTFQRNLILKPILMIWKIKLSEDFRKRFTPQQEMDTEQVFWLRISNSTSKPFDASPVTIEAPKELPKIRTTPDARTEGMFKLDLIPLVPKLLQNREGHIDYHKYTQEQADILQGIVKQGKVKQSLDNALDFACCSDYSLVSGLWMFETHDREPLSAHELFEQAKMKQPLDNALDFCEKVVVTPKNKVKKVKFAKPLTSSSNIKWVESSTTSYSNTLVLSLTRLKCSTSNCGSMPSDNKKNDSISQKPSRNMKNKVEAQPRNVNKKNRVVEPIRNVDVNQSQLNANSELICATCKKSMFDGIHDRCLLDFVKNVNSRAKYAKKHKKQNISKLTGHVFTEVGCKWKPTGKTFTIVGNSIPLTRITLANVVPSKKTTSHSVESQKPELKNYSKKLKMLKV</sequence>
<name>A0A6L2M6A0_TANCI</name>
<feature type="region of interest" description="Disordered" evidence="1">
    <location>
        <begin position="323"/>
        <end position="351"/>
    </location>
</feature>
<comment type="caution">
    <text evidence="2">The sequence shown here is derived from an EMBL/GenBank/DDBJ whole genome shotgun (WGS) entry which is preliminary data.</text>
</comment>
<dbReference type="EMBL" id="BKCJ010005805">
    <property type="protein sequence ID" value="GEU68737.1"/>
    <property type="molecule type" value="Genomic_DNA"/>
</dbReference>
<evidence type="ECO:0008006" key="3">
    <source>
        <dbReference type="Google" id="ProtNLM"/>
    </source>
</evidence>
<proteinExistence type="predicted"/>
<reference evidence="2" key="1">
    <citation type="journal article" date="2019" name="Sci. Rep.">
        <title>Draft genome of Tanacetum cinerariifolium, the natural source of mosquito coil.</title>
        <authorList>
            <person name="Yamashiro T."/>
            <person name="Shiraishi A."/>
            <person name="Satake H."/>
            <person name="Nakayama K."/>
        </authorList>
    </citation>
    <scope>NUCLEOTIDE SEQUENCE</scope>
</reference>
<gene>
    <name evidence="2" type="ORF">Tci_040715</name>
</gene>
<dbReference type="AlphaFoldDB" id="A0A6L2M6A0"/>
<evidence type="ECO:0000256" key="1">
    <source>
        <dbReference type="SAM" id="MobiDB-lite"/>
    </source>
</evidence>
<protein>
    <recommendedName>
        <fullName evidence="3">Retrovirus-related Pol polyprotein from transposon TNT 1-94</fullName>
    </recommendedName>
</protein>
<accession>A0A6L2M6A0</accession>
<organism evidence="2">
    <name type="scientific">Tanacetum cinerariifolium</name>
    <name type="common">Dalmatian daisy</name>
    <name type="synonym">Chrysanthemum cinerariifolium</name>
    <dbReference type="NCBI Taxonomy" id="118510"/>
    <lineage>
        <taxon>Eukaryota</taxon>
        <taxon>Viridiplantae</taxon>
        <taxon>Streptophyta</taxon>
        <taxon>Embryophyta</taxon>
        <taxon>Tracheophyta</taxon>
        <taxon>Spermatophyta</taxon>
        <taxon>Magnoliopsida</taxon>
        <taxon>eudicotyledons</taxon>
        <taxon>Gunneridae</taxon>
        <taxon>Pentapetalae</taxon>
        <taxon>asterids</taxon>
        <taxon>campanulids</taxon>
        <taxon>Asterales</taxon>
        <taxon>Asteraceae</taxon>
        <taxon>Asteroideae</taxon>
        <taxon>Anthemideae</taxon>
        <taxon>Anthemidinae</taxon>
        <taxon>Tanacetum</taxon>
    </lineage>
</organism>